<dbReference type="Proteomes" id="UP000001572">
    <property type="component" value="Chromosome"/>
</dbReference>
<dbReference type="EMBL" id="CP000724">
    <property type="protein sequence ID" value="ABR46297.1"/>
    <property type="molecule type" value="Genomic_DNA"/>
</dbReference>
<evidence type="ECO:0000256" key="1">
    <source>
        <dbReference type="SAM" id="Phobius"/>
    </source>
</evidence>
<name>A6TJC9_ALKMQ</name>
<sequence>MERKLVMKYFRTLLLMTVIVVATYIVFTDVGDSINQSSGAGDIWWTDTADIDQAYRNMIEKKQQIQLNSGVSTIN</sequence>
<proteinExistence type="predicted"/>
<keyword evidence="1" id="KW-0472">Membrane</keyword>
<reference evidence="3" key="1">
    <citation type="journal article" date="2016" name="Genome Announc.">
        <title>Complete genome sequence of Alkaliphilus metalliredigens strain QYMF, an alkaliphilic and metal-reducing bacterium isolated from borax-contaminated leachate ponds.</title>
        <authorList>
            <person name="Hwang C."/>
            <person name="Copeland A."/>
            <person name="Lucas S."/>
            <person name="Lapidus A."/>
            <person name="Barry K."/>
            <person name="Detter J.C."/>
            <person name="Glavina Del Rio T."/>
            <person name="Hammon N."/>
            <person name="Israni S."/>
            <person name="Dalin E."/>
            <person name="Tice H."/>
            <person name="Pitluck S."/>
            <person name="Chertkov O."/>
            <person name="Brettin T."/>
            <person name="Bruce D."/>
            <person name="Han C."/>
            <person name="Schmutz J."/>
            <person name="Larimer F."/>
            <person name="Land M.L."/>
            <person name="Hauser L."/>
            <person name="Kyrpides N."/>
            <person name="Mikhailova N."/>
            <person name="Ye Q."/>
            <person name="Zhou J."/>
            <person name="Richardson P."/>
            <person name="Fields M.W."/>
        </authorList>
    </citation>
    <scope>NUCLEOTIDE SEQUENCE [LARGE SCALE GENOMIC DNA]</scope>
    <source>
        <strain evidence="3">QYMF</strain>
    </source>
</reference>
<protein>
    <submittedName>
        <fullName evidence="2">Uncharacterized protein</fullName>
    </submittedName>
</protein>
<keyword evidence="1" id="KW-1133">Transmembrane helix</keyword>
<accession>A6TJC9</accession>
<dbReference type="OrthoDB" id="2088144at2"/>
<organism evidence="2 3">
    <name type="scientific">Alkaliphilus metalliredigens (strain QYMF)</name>
    <dbReference type="NCBI Taxonomy" id="293826"/>
    <lineage>
        <taxon>Bacteria</taxon>
        <taxon>Bacillati</taxon>
        <taxon>Bacillota</taxon>
        <taxon>Clostridia</taxon>
        <taxon>Peptostreptococcales</taxon>
        <taxon>Natronincolaceae</taxon>
        <taxon>Alkaliphilus</taxon>
    </lineage>
</organism>
<dbReference type="KEGG" id="amt:Amet_0054"/>
<dbReference type="HOGENOM" id="CLU_2662944_0_0_9"/>
<evidence type="ECO:0000313" key="2">
    <source>
        <dbReference type="EMBL" id="ABR46297.1"/>
    </source>
</evidence>
<gene>
    <name evidence="2" type="ordered locus">Amet_0054</name>
</gene>
<dbReference type="RefSeq" id="WP_011971206.1">
    <property type="nucleotide sequence ID" value="NC_009633.1"/>
</dbReference>
<dbReference type="AlphaFoldDB" id="A6TJC9"/>
<keyword evidence="3" id="KW-1185">Reference proteome</keyword>
<dbReference type="STRING" id="293826.Amet_0054"/>
<evidence type="ECO:0000313" key="3">
    <source>
        <dbReference type="Proteomes" id="UP000001572"/>
    </source>
</evidence>
<keyword evidence="1" id="KW-0812">Transmembrane</keyword>
<feature type="transmembrane region" description="Helical" evidence="1">
    <location>
        <begin position="9"/>
        <end position="27"/>
    </location>
</feature>